<sequence length="97" mass="10548">MERGATVVPINGTCIGFIVLLWNLWNKCNLAVHDQKLQSLWITVENAQVSSVADTSIPPTATAQGTSFIPATENVQGGRRGTRERKAPRGLTDFVLI</sequence>
<organism evidence="2 3">
    <name type="scientific">Hibiscus sabdariffa</name>
    <name type="common">roselle</name>
    <dbReference type="NCBI Taxonomy" id="183260"/>
    <lineage>
        <taxon>Eukaryota</taxon>
        <taxon>Viridiplantae</taxon>
        <taxon>Streptophyta</taxon>
        <taxon>Embryophyta</taxon>
        <taxon>Tracheophyta</taxon>
        <taxon>Spermatophyta</taxon>
        <taxon>Magnoliopsida</taxon>
        <taxon>eudicotyledons</taxon>
        <taxon>Gunneridae</taxon>
        <taxon>Pentapetalae</taxon>
        <taxon>rosids</taxon>
        <taxon>malvids</taxon>
        <taxon>Malvales</taxon>
        <taxon>Malvaceae</taxon>
        <taxon>Malvoideae</taxon>
        <taxon>Hibiscus</taxon>
    </lineage>
</organism>
<keyword evidence="3" id="KW-1185">Reference proteome</keyword>
<evidence type="ECO:0000313" key="2">
    <source>
        <dbReference type="EMBL" id="KAK9042977.1"/>
    </source>
</evidence>
<keyword evidence="1" id="KW-0472">Membrane</keyword>
<keyword evidence="1" id="KW-0812">Transmembrane</keyword>
<evidence type="ECO:0000256" key="1">
    <source>
        <dbReference type="SAM" id="Phobius"/>
    </source>
</evidence>
<feature type="transmembrane region" description="Helical" evidence="1">
    <location>
        <begin position="7"/>
        <end position="25"/>
    </location>
</feature>
<dbReference type="Proteomes" id="UP001396334">
    <property type="component" value="Unassembled WGS sequence"/>
</dbReference>
<comment type="caution">
    <text evidence="2">The sequence shown here is derived from an EMBL/GenBank/DDBJ whole genome shotgun (WGS) entry which is preliminary data.</text>
</comment>
<proteinExistence type="predicted"/>
<dbReference type="EMBL" id="JBBPBN010000003">
    <property type="protein sequence ID" value="KAK9042977.1"/>
    <property type="molecule type" value="Genomic_DNA"/>
</dbReference>
<reference evidence="2 3" key="1">
    <citation type="journal article" date="2024" name="G3 (Bethesda)">
        <title>Genome assembly of Hibiscus sabdariffa L. provides insights into metabolisms of medicinal natural products.</title>
        <authorList>
            <person name="Kim T."/>
        </authorList>
    </citation>
    <scope>NUCLEOTIDE SEQUENCE [LARGE SCALE GENOMIC DNA]</scope>
    <source>
        <strain evidence="2">TK-2024</strain>
        <tissue evidence="2">Old leaves</tissue>
    </source>
</reference>
<accession>A0ABR2U011</accession>
<name>A0ABR2U011_9ROSI</name>
<protein>
    <submittedName>
        <fullName evidence="2">Uncharacterized protein</fullName>
    </submittedName>
</protein>
<evidence type="ECO:0000313" key="3">
    <source>
        <dbReference type="Proteomes" id="UP001396334"/>
    </source>
</evidence>
<keyword evidence="1" id="KW-1133">Transmembrane helix</keyword>
<gene>
    <name evidence="2" type="ORF">V6N11_071330</name>
</gene>